<gene>
    <name evidence="1" type="ORF">ALC56_06569</name>
</gene>
<dbReference type="AlphaFoldDB" id="A0A195FFI2"/>
<dbReference type="EMBL" id="KQ981625">
    <property type="protein sequence ID" value="KYN39143.1"/>
    <property type="molecule type" value="Genomic_DNA"/>
</dbReference>
<dbReference type="Proteomes" id="UP000078541">
    <property type="component" value="Unassembled WGS sequence"/>
</dbReference>
<proteinExistence type="predicted"/>
<keyword evidence="2" id="KW-1185">Reference proteome</keyword>
<protein>
    <submittedName>
        <fullName evidence="1">Uncharacterized protein</fullName>
    </submittedName>
</protein>
<evidence type="ECO:0000313" key="1">
    <source>
        <dbReference type="EMBL" id="KYN39143.1"/>
    </source>
</evidence>
<evidence type="ECO:0000313" key="2">
    <source>
        <dbReference type="Proteomes" id="UP000078541"/>
    </source>
</evidence>
<accession>A0A195FFI2</accession>
<sequence>MILFLSISRCFKNKIDLDKLYILFYTNNASNIILFVEYHEYATIERQQQQRISTLYSTAIASLLLKKTTINHNYYHRLVLDFCKGPRRRPGATIRERAIERLDDEKPVPNQFKRKTVCSGGDGDGDGENARLRAHVVLTHVRSHV</sequence>
<reference evidence="1 2" key="1">
    <citation type="submission" date="2016-03" db="EMBL/GenBank/DDBJ databases">
        <title>Trachymyrmex septentrionalis WGS genome.</title>
        <authorList>
            <person name="Nygaard S."/>
            <person name="Hu H."/>
            <person name="Boomsma J."/>
            <person name="Zhang G."/>
        </authorList>
    </citation>
    <scope>NUCLEOTIDE SEQUENCE [LARGE SCALE GENOMIC DNA]</scope>
    <source>
        <strain evidence="1">Tsep2-gDNA-1</strain>
        <tissue evidence="1">Whole body</tissue>
    </source>
</reference>
<organism evidence="1 2">
    <name type="scientific">Trachymyrmex septentrionalis</name>
    <dbReference type="NCBI Taxonomy" id="34720"/>
    <lineage>
        <taxon>Eukaryota</taxon>
        <taxon>Metazoa</taxon>
        <taxon>Ecdysozoa</taxon>
        <taxon>Arthropoda</taxon>
        <taxon>Hexapoda</taxon>
        <taxon>Insecta</taxon>
        <taxon>Pterygota</taxon>
        <taxon>Neoptera</taxon>
        <taxon>Endopterygota</taxon>
        <taxon>Hymenoptera</taxon>
        <taxon>Apocrita</taxon>
        <taxon>Aculeata</taxon>
        <taxon>Formicoidea</taxon>
        <taxon>Formicidae</taxon>
        <taxon>Myrmicinae</taxon>
        <taxon>Trachymyrmex</taxon>
    </lineage>
</organism>
<name>A0A195FFI2_9HYME</name>